<feature type="compositionally biased region" description="Low complexity" evidence="2">
    <location>
        <begin position="1060"/>
        <end position="1070"/>
    </location>
</feature>
<feature type="region of interest" description="Disordered" evidence="2">
    <location>
        <begin position="90"/>
        <end position="124"/>
    </location>
</feature>
<feature type="region of interest" description="Disordered" evidence="2">
    <location>
        <begin position="1279"/>
        <end position="1312"/>
    </location>
</feature>
<feature type="compositionally biased region" description="Pro residues" evidence="2">
    <location>
        <begin position="1047"/>
        <end position="1059"/>
    </location>
</feature>
<feature type="region of interest" description="Disordered" evidence="2">
    <location>
        <begin position="1576"/>
        <end position="1604"/>
    </location>
</feature>
<comment type="caution">
    <text evidence="3">The sequence shown here is derived from an EMBL/GenBank/DDBJ whole genome shotgun (WGS) entry which is preliminary data.</text>
</comment>
<name>A0ABQ6MC23_9STRA</name>
<dbReference type="Proteomes" id="UP001165060">
    <property type="component" value="Unassembled WGS sequence"/>
</dbReference>
<evidence type="ECO:0000313" key="3">
    <source>
        <dbReference type="EMBL" id="GMI23503.1"/>
    </source>
</evidence>
<feature type="compositionally biased region" description="Basic and acidic residues" evidence="2">
    <location>
        <begin position="99"/>
        <end position="114"/>
    </location>
</feature>
<dbReference type="EMBL" id="BRYB01002660">
    <property type="protein sequence ID" value="GMI23503.1"/>
    <property type="molecule type" value="Genomic_DNA"/>
</dbReference>
<feature type="compositionally biased region" description="Basic and acidic residues" evidence="2">
    <location>
        <begin position="195"/>
        <end position="204"/>
    </location>
</feature>
<protein>
    <recommendedName>
        <fullName evidence="5">MORN repeat-containing protein</fullName>
    </recommendedName>
</protein>
<dbReference type="PANTHER" id="PTHR23084:SF263">
    <property type="entry name" value="MORN REPEAT-CONTAINING PROTEIN 1"/>
    <property type="match status" value="1"/>
</dbReference>
<dbReference type="Gene3D" id="2.20.110.10">
    <property type="entry name" value="Histone H3 K4-specific methyltransferase SET7/9 N-terminal domain"/>
    <property type="match status" value="1"/>
</dbReference>
<dbReference type="InterPro" id="IPR003409">
    <property type="entry name" value="MORN"/>
</dbReference>
<feature type="region of interest" description="Disordered" evidence="2">
    <location>
        <begin position="1326"/>
        <end position="1353"/>
    </location>
</feature>
<evidence type="ECO:0000256" key="2">
    <source>
        <dbReference type="SAM" id="MobiDB-lite"/>
    </source>
</evidence>
<feature type="compositionally biased region" description="Polar residues" evidence="2">
    <location>
        <begin position="167"/>
        <end position="182"/>
    </location>
</feature>
<feature type="compositionally biased region" description="Acidic residues" evidence="2">
    <location>
        <begin position="1680"/>
        <end position="1689"/>
    </location>
</feature>
<evidence type="ECO:0000313" key="4">
    <source>
        <dbReference type="Proteomes" id="UP001165060"/>
    </source>
</evidence>
<sequence>MLFIRQPLLELASALCSEVTAATRAGQPVDRSWHFIIMNIDMIILAKDPEHRTYSRRDMDARVKDRIDRFKAGEIYELFTEYYDAKLSHRNTQQEVDPETEKQRKTRKVDRQVRQGDLSGAKATLVSTEKRLDMASSQLRDMFDAKLALPRPYNDHPSGLPPEEDPSSQPLPSSASRRTSTPGHFDDELDEGLTEDLRSRREKTTGATEKLIRCLRRTKWDKAPGVFGDSMNFWKTLGTFKSPDSDTETYAAELTDYLLLFAEGLVDDSIAPFYTLAVPAAFDKNPPGSAEVKLRPIGIPGALRRIVGKFVMALNLPIIAKYLTGLGQFAIGTLNGCGYICQYVALAFETMIDRDATNPEEWLSEAEIDELPEQIREDVKSMDPLDATKAYSSADLTSMFNVINRDELLRILDSAEAREALLPFKNYILLCYPNGQKSVYCGKHSEGFWWAAQIFGFIQGDPIASACASIVEAYVRGHLVGTHVRKQLAHLRENPPVAPDLASTSISFEAKAAYLSHRRQHRVEQTTLSSLAYMDDSSWINSYQVHVWAARRYNLLAPHYGLFENQQKAAYLLGKVDTHWREYDLNSRSFIMGRTFPQLLERDFHATQEALNAQGIKLLGNAIGSEIGRKPILDKIVTSTMQKVKLLEEYSIPFDSSFAITKFCFGGSINYILPSARNDREARALAYRAYEIMTTAVTYLTHTPSTDPAFKDSFEEMCLPHEFGGSGLSDPRNTYKASLVAARLLVLSSGTRRLEDSGIRLSACDVIHGAPLARDQHKFLRTLLPPSHDPDDVSALIPSVRLAATLLRAIGDKTPFLDRIRHGDKSKLQHELDVMRGKAQFARIMNDSRTSNPPRFNRLLSISQKCSGATLAQLDQTRKRGDYSREDFKFRYHLPIFDFAGPPTACPLCDKNGVFDRFGEHVFRCDRLVKSQRTRLLHNPLRNVTALGLARLSRVADSMITRDSVRTEPLNLLATKPNVQNPTTKRPADVLFHLPAPLPLNMVDAQRNPVFVNQIALDIKTYKGDLASRSTSGVRSGHGVYHYTSPLLPPPRAPPPPPAAAERPPVEGAPIVRRERPPAPKALAPDPVCFYKYSGSWRDGVKDGRGRFTLGDHSVYEGDFLAGEITGTGVRTYADGRRYEGGFLNGERAGHGVAAEGGARYEGTWASNRREGRGRLEMENGDWMEGLFRGHRLEGEGRALTGGVQYSGGFSRGSPAGFGVGSSPHGRYEGLWRAGSRDGQGRYSCAASGISYAGEFAAGLPAAPPRGLLALFDAGGSDAAPDAGARKPAKPKKGKKGAADAPDLRPELGAGRGGVVPPIAARCVAAYPPPPLDPDAEGDAEASQPAPPTLAGSTTSLALAPAACNCESGRAVRLTVRLVDAAAKAEHDKEPADVPAGALPAFVRPETVPFLLRLPDAGQVAEPAKRFGAAWGVEGALRAFYAPLADAAGGAPIDAPAEEASPNNGGARCFRVPAGGVATPELAGGGAEWTAAVDFLLPAAPADDAPGGDDAPLLRSEFLTVALAGGVFQVTTPESSWSLPPPKEGVSRGEWHSLAVAVSSGIPALVFDGVAVSGGSEGGAAGPLSPARERAEPAGGGEPAGEPAPVGVTVGGEGTCVAGLGVWGCRVPTDVLVSGSAVYAALRARERECEREQKRELGEWRARRDARARWEEEKAAGGEAGEEPGEAGEEPAFVPRCGRVDKDEGLVRKTEGGEALFENLVMPEGAEPGQYAVVVEDVSGGGGDGTFEVITGVGVLVINVA</sequence>
<dbReference type="Pfam" id="PF02493">
    <property type="entry name" value="MORN"/>
    <property type="match status" value="6"/>
</dbReference>
<feature type="region of interest" description="Disordered" evidence="2">
    <location>
        <begin position="1046"/>
        <end position="1079"/>
    </location>
</feature>
<gene>
    <name evidence="3" type="ORF">TeGR_g11533</name>
</gene>
<feature type="region of interest" description="Disordered" evidence="2">
    <location>
        <begin position="149"/>
        <end position="204"/>
    </location>
</feature>
<organism evidence="3 4">
    <name type="scientific">Tetraparma gracilis</name>
    <dbReference type="NCBI Taxonomy" id="2962635"/>
    <lineage>
        <taxon>Eukaryota</taxon>
        <taxon>Sar</taxon>
        <taxon>Stramenopiles</taxon>
        <taxon>Ochrophyta</taxon>
        <taxon>Bolidophyceae</taxon>
        <taxon>Parmales</taxon>
        <taxon>Triparmaceae</taxon>
        <taxon>Tetraparma</taxon>
    </lineage>
</organism>
<keyword evidence="4" id="KW-1185">Reference proteome</keyword>
<keyword evidence="1" id="KW-0677">Repeat</keyword>
<evidence type="ECO:0000256" key="1">
    <source>
        <dbReference type="ARBA" id="ARBA00022737"/>
    </source>
</evidence>
<proteinExistence type="predicted"/>
<dbReference type="SUPFAM" id="SSF82185">
    <property type="entry name" value="Histone H3 K4-specific methyltransferase SET7/9 N-terminal domain"/>
    <property type="match status" value="1"/>
</dbReference>
<evidence type="ECO:0008006" key="5">
    <source>
        <dbReference type="Google" id="ProtNLM"/>
    </source>
</evidence>
<dbReference type="PROSITE" id="PS50096">
    <property type="entry name" value="IQ"/>
    <property type="match status" value="1"/>
</dbReference>
<feature type="compositionally biased region" description="Basic residues" evidence="2">
    <location>
        <begin position="1287"/>
        <end position="1296"/>
    </location>
</feature>
<reference evidence="3 4" key="1">
    <citation type="journal article" date="2023" name="Commun. Biol.">
        <title>Genome analysis of Parmales, the sister group of diatoms, reveals the evolutionary specialization of diatoms from phago-mixotrophs to photoautotrophs.</title>
        <authorList>
            <person name="Ban H."/>
            <person name="Sato S."/>
            <person name="Yoshikawa S."/>
            <person name="Yamada K."/>
            <person name="Nakamura Y."/>
            <person name="Ichinomiya M."/>
            <person name="Sato N."/>
            <person name="Blanc-Mathieu R."/>
            <person name="Endo H."/>
            <person name="Kuwata A."/>
            <person name="Ogata H."/>
        </authorList>
    </citation>
    <scope>NUCLEOTIDE SEQUENCE [LARGE SCALE GENOMIC DNA]</scope>
</reference>
<dbReference type="PANTHER" id="PTHR23084">
    <property type="entry name" value="PHOSPHATIDYLINOSITOL-4-PHOSPHATE 5-KINASE RELATED"/>
    <property type="match status" value="1"/>
</dbReference>
<feature type="region of interest" description="Disordered" evidence="2">
    <location>
        <begin position="1671"/>
        <end position="1693"/>
    </location>
</feature>
<accession>A0ABQ6MC23</accession>
<dbReference type="SMART" id="SM00698">
    <property type="entry name" value="MORN"/>
    <property type="match status" value="6"/>
</dbReference>